<dbReference type="Pfam" id="PF01370">
    <property type="entry name" value="Epimerase"/>
    <property type="match status" value="1"/>
</dbReference>
<dbReference type="SUPFAM" id="SSF51735">
    <property type="entry name" value="NAD(P)-binding Rossmann-fold domains"/>
    <property type="match status" value="1"/>
</dbReference>
<dbReference type="InterPro" id="IPR013549">
    <property type="entry name" value="DUF1731"/>
</dbReference>
<protein>
    <submittedName>
        <fullName evidence="4">Unannotated protein</fullName>
    </submittedName>
</protein>
<dbReference type="NCBIfam" id="TIGR01777">
    <property type="entry name" value="yfcH"/>
    <property type="match status" value="1"/>
</dbReference>
<proteinExistence type="predicted"/>
<accession>A0A6J7P6V2</accession>
<evidence type="ECO:0000313" key="5">
    <source>
        <dbReference type="EMBL" id="CAB5025900.1"/>
    </source>
</evidence>
<sequence>MKIALTGASGLIGTQLMDALLRDGHELTQFSRPNSAPAARKDSGAGAGAAASVVRQASWDPSRKLIDASALEGIEAVIHLAGVGIADSRWTAQQKDRILTSRTLGTSLLATALAAMDQPPAVLLSGSAIGYYGEHGDEILDESGTPGSDFTARVCIDWEAAAQPAVDAGIRVAFLRTGIVQSTEGGALAKQLPFFKLGLGGKVGSGKQYISWISIEDEVRAIQFLLTHELAGAVNLTAPEPVTNSEYTKILGGVLHRPTTILPITGPRLLFGKELADSLLLTSSRVVPAALLEAGFTFSYPELEPALAALLA</sequence>
<dbReference type="PANTHER" id="PTHR11092:SF0">
    <property type="entry name" value="EPIMERASE FAMILY PROTEIN SDR39U1"/>
    <property type="match status" value="1"/>
</dbReference>
<gene>
    <name evidence="3" type="ORF">UFOPK3046_00275</name>
    <name evidence="4" type="ORF">UFOPK3914_02145</name>
    <name evidence="5" type="ORF">UFOPK4173_00212</name>
</gene>
<name>A0A6J7P6V2_9ZZZZ</name>
<reference evidence="4" key="1">
    <citation type="submission" date="2020-05" db="EMBL/GenBank/DDBJ databases">
        <authorList>
            <person name="Chiriac C."/>
            <person name="Salcher M."/>
            <person name="Ghai R."/>
            <person name="Kavagutti S V."/>
        </authorList>
    </citation>
    <scope>NUCLEOTIDE SEQUENCE</scope>
</reference>
<evidence type="ECO:0000259" key="2">
    <source>
        <dbReference type="Pfam" id="PF08338"/>
    </source>
</evidence>
<dbReference type="EMBL" id="CAFAAQ010000013">
    <property type="protein sequence ID" value="CAB4796511.1"/>
    <property type="molecule type" value="Genomic_DNA"/>
</dbReference>
<dbReference type="EMBL" id="CAFBPW010000012">
    <property type="protein sequence ID" value="CAB5025900.1"/>
    <property type="molecule type" value="Genomic_DNA"/>
</dbReference>
<feature type="domain" description="NAD-dependent epimerase/dehydratase" evidence="1">
    <location>
        <begin position="3"/>
        <end position="229"/>
    </location>
</feature>
<dbReference type="AlphaFoldDB" id="A0A6J7P6V2"/>
<organism evidence="4">
    <name type="scientific">freshwater metagenome</name>
    <dbReference type="NCBI Taxonomy" id="449393"/>
    <lineage>
        <taxon>unclassified sequences</taxon>
        <taxon>metagenomes</taxon>
        <taxon>ecological metagenomes</taxon>
    </lineage>
</organism>
<feature type="domain" description="DUF1731" evidence="2">
    <location>
        <begin position="265"/>
        <end position="310"/>
    </location>
</feature>
<dbReference type="InterPro" id="IPR036291">
    <property type="entry name" value="NAD(P)-bd_dom_sf"/>
</dbReference>
<dbReference type="Gene3D" id="3.40.50.720">
    <property type="entry name" value="NAD(P)-binding Rossmann-like Domain"/>
    <property type="match status" value="1"/>
</dbReference>
<dbReference type="Pfam" id="PF08338">
    <property type="entry name" value="DUF1731"/>
    <property type="match status" value="1"/>
</dbReference>
<dbReference type="EMBL" id="CAFBOG010000312">
    <property type="protein sequence ID" value="CAB5001057.1"/>
    <property type="molecule type" value="Genomic_DNA"/>
</dbReference>
<evidence type="ECO:0000313" key="4">
    <source>
        <dbReference type="EMBL" id="CAB5001057.1"/>
    </source>
</evidence>
<dbReference type="PANTHER" id="PTHR11092">
    <property type="entry name" value="SUGAR NUCLEOTIDE EPIMERASE RELATED"/>
    <property type="match status" value="1"/>
</dbReference>
<evidence type="ECO:0000313" key="3">
    <source>
        <dbReference type="EMBL" id="CAB4796511.1"/>
    </source>
</evidence>
<dbReference type="InterPro" id="IPR010099">
    <property type="entry name" value="SDR39U1"/>
</dbReference>
<evidence type="ECO:0000259" key="1">
    <source>
        <dbReference type="Pfam" id="PF01370"/>
    </source>
</evidence>
<dbReference type="InterPro" id="IPR001509">
    <property type="entry name" value="Epimerase_deHydtase"/>
</dbReference>